<sequence>MTITETDRIEMADSDRSELDELFEPLYEIVPEGFKAEVVEGAIHMSPQRDTHWTIIRFVLSQLEAHFGLRSKIMSDVRLDLPGRLNGFCPDLFKLSDEAEKDGKNRWRYQDVEFVVEVISQGTGSNDYGTKRNAYAVGGVPVYLIVDPYTGKCHLFSVPKDGEYRAERTLDFGEPVDLTDTPLGLTLKTDGFPRD</sequence>
<dbReference type="GO" id="GO:0004519">
    <property type="term" value="F:endonuclease activity"/>
    <property type="evidence" value="ECO:0007669"/>
    <property type="project" value="UniProtKB-KW"/>
</dbReference>
<dbReference type="Proteomes" id="UP001348265">
    <property type="component" value="Unassembled WGS sequence"/>
</dbReference>
<keyword evidence="2" id="KW-0540">Nuclease</keyword>
<organism evidence="2 3">
    <name type="scientific">Streptomyces chrestomyceticus</name>
    <dbReference type="NCBI Taxonomy" id="68185"/>
    <lineage>
        <taxon>Bacteria</taxon>
        <taxon>Bacillati</taxon>
        <taxon>Actinomycetota</taxon>
        <taxon>Actinomycetes</taxon>
        <taxon>Kitasatosporales</taxon>
        <taxon>Streptomycetaceae</taxon>
        <taxon>Streptomyces</taxon>
    </lineage>
</organism>
<comment type="caution">
    <text evidence="2">The sequence shown here is derived from an EMBL/GenBank/DDBJ whole genome shotgun (WGS) entry which is preliminary data.</text>
</comment>
<keyword evidence="2" id="KW-0255">Endonuclease</keyword>
<dbReference type="RefSeq" id="WP_031001275.1">
    <property type="nucleotide sequence ID" value="NZ_JAVFKM010000028.1"/>
</dbReference>
<feature type="domain" description="Putative restriction endonuclease" evidence="1">
    <location>
        <begin position="23"/>
        <end position="188"/>
    </location>
</feature>
<dbReference type="Pfam" id="PF05685">
    <property type="entry name" value="Uma2"/>
    <property type="match status" value="1"/>
</dbReference>
<dbReference type="SUPFAM" id="SSF52980">
    <property type="entry name" value="Restriction endonuclease-like"/>
    <property type="match status" value="1"/>
</dbReference>
<keyword evidence="2" id="KW-0378">Hydrolase</keyword>
<dbReference type="PANTHER" id="PTHR35400:SF3">
    <property type="entry name" value="SLL1072 PROTEIN"/>
    <property type="match status" value="1"/>
</dbReference>
<dbReference type="PANTHER" id="PTHR35400">
    <property type="entry name" value="SLR1083 PROTEIN"/>
    <property type="match status" value="1"/>
</dbReference>
<protein>
    <submittedName>
        <fullName evidence="2">Uma2 family endonuclease</fullName>
    </submittedName>
</protein>
<keyword evidence="3" id="KW-1185">Reference proteome</keyword>
<name>A0ABU7X3Z1_9ACTN</name>
<evidence type="ECO:0000259" key="1">
    <source>
        <dbReference type="Pfam" id="PF05685"/>
    </source>
</evidence>
<dbReference type="EMBL" id="JAVFKM010000028">
    <property type="protein sequence ID" value="MEF3118483.1"/>
    <property type="molecule type" value="Genomic_DNA"/>
</dbReference>
<dbReference type="InterPro" id="IPR011335">
    <property type="entry name" value="Restrct_endonuc-II-like"/>
</dbReference>
<evidence type="ECO:0000313" key="2">
    <source>
        <dbReference type="EMBL" id="MEF3118483.1"/>
    </source>
</evidence>
<reference evidence="2 3" key="1">
    <citation type="submission" date="2023-08" db="EMBL/GenBank/DDBJ databases">
        <authorList>
            <person name="Sharma P."/>
            <person name="Verma V."/>
            <person name="Mohan M.K."/>
            <person name="Dubey A.K."/>
        </authorList>
    </citation>
    <scope>NUCLEOTIDE SEQUENCE [LARGE SCALE GENOMIC DNA]</scope>
    <source>
        <strain evidence="2 3">ADP4</strain>
    </source>
</reference>
<proteinExistence type="predicted"/>
<dbReference type="InterPro" id="IPR008538">
    <property type="entry name" value="Uma2"/>
</dbReference>
<accession>A0ABU7X3Z1</accession>
<dbReference type="CDD" id="cd06260">
    <property type="entry name" value="DUF820-like"/>
    <property type="match status" value="1"/>
</dbReference>
<dbReference type="InterPro" id="IPR012296">
    <property type="entry name" value="Nuclease_put_TT1808"/>
</dbReference>
<evidence type="ECO:0000313" key="3">
    <source>
        <dbReference type="Proteomes" id="UP001348265"/>
    </source>
</evidence>
<dbReference type="Gene3D" id="3.90.1570.10">
    <property type="entry name" value="tt1808, chain A"/>
    <property type="match status" value="1"/>
</dbReference>
<gene>
    <name evidence="2" type="ORF">RB636_35570</name>
</gene>